<proteinExistence type="predicted"/>
<dbReference type="RefSeq" id="WP_031389430.1">
    <property type="nucleotide sequence ID" value="NZ_JPNB01000001.1"/>
</dbReference>
<dbReference type="EMBL" id="SLUO01000013">
    <property type="protein sequence ID" value="TCL55950.1"/>
    <property type="molecule type" value="Genomic_DNA"/>
</dbReference>
<evidence type="ECO:0000313" key="3">
    <source>
        <dbReference type="EMBL" id="TCL55950.1"/>
    </source>
</evidence>
<evidence type="ECO:0008006" key="5">
    <source>
        <dbReference type="Google" id="ProtNLM"/>
    </source>
</evidence>
<dbReference type="STRING" id="1469948.GCA_000732725_00673"/>
<dbReference type="InterPro" id="IPR028994">
    <property type="entry name" value="Integrin_alpha_N"/>
</dbReference>
<feature type="signal peptide" evidence="2">
    <location>
        <begin position="1"/>
        <end position="18"/>
    </location>
</feature>
<sequence length="564" mass="63498">MKRIVAALATSVTIAVLAGCQVQSPEAGDAQQETESVRPQVKDNQQPQSEGQQPQGEDGQQAEKEQSNSMEGQAIDNGSEEWATYTGYVEGFSERDLDGDGLTDKLYRTYEENKTEDEAPYVASYELHFGNGEKLLLNRSGDDYFFNVMVDSMDLTGDGQNEIIVVDTHEGSTNPAGARELAVYTRKEDGYYRMKLPGQKSEEKASKSRRTDDYVNTIGIAVNMTYRKDNTLLCENAEYGYREEVPVSSSYMSDRGVAVYYEELDGTVWSSSIYRYQPVIRDGRVSLLVNQQVGYKGLPGDISYLLTWDEKGDYNVSDISFELSDYDFRQHERYDAEEEFKNLNLDGDGIADSARMYESKSAKAYVEVRFGDGKMLEIRQTEELKFSHNFKIMAVDSDSDGEKEIFLLLNTGKQGGDGEYTLVAYDKQGEDYVEVQMPEAFLYTVTGDGEKVVLSCEELGYEEELFGQECGEEVKALWEEKRKQAFGTTQADGFCDFSFYRPYNGTEEYEDSSGVRIQLKQYLYGDGHSDLLAYAITDLVYEDGQYVVCGSEATYPVYGELAGE</sequence>
<evidence type="ECO:0000313" key="4">
    <source>
        <dbReference type="Proteomes" id="UP000295718"/>
    </source>
</evidence>
<feature type="chain" id="PRO_5039663943" description="VCBS repeat protein" evidence="2">
    <location>
        <begin position="19"/>
        <end position="564"/>
    </location>
</feature>
<name>A0A4R1QXM4_9FIRM</name>
<keyword evidence="2" id="KW-0732">Signal</keyword>
<comment type="caution">
    <text evidence="3">The sequence shown here is derived from an EMBL/GenBank/DDBJ whole genome shotgun (WGS) entry which is preliminary data.</text>
</comment>
<evidence type="ECO:0000256" key="1">
    <source>
        <dbReference type="SAM" id="MobiDB-lite"/>
    </source>
</evidence>
<keyword evidence="4" id="KW-1185">Reference proteome</keyword>
<dbReference type="AlphaFoldDB" id="A0A4R1QXM4"/>
<gene>
    <name evidence="3" type="ORF">EDD76_11387</name>
</gene>
<feature type="compositionally biased region" description="Low complexity" evidence="1">
    <location>
        <begin position="45"/>
        <end position="59"/>
    </location>
</feature>
<feature type="region of interest" description="Disordered" evidence="1">
    <location>
        <begin position="26"/>
        <end position="79"/>
    </location>
</feature>
<organism evidence="3 4">
    <name type="scientific">Kineothrix alysoides</name>
    <dbReference type="NCBI Taxonomy" id="1469948"/>
    <lineage>
        <taxon>Bacteria</taxon>
        <taxon>Bacillati</taxon>
        <taxon>Bacillota</taxon>
        <taxon>Clostridia</taxon>
        <taxon>Lachnospirales</taxon>
        <taxon>Lachnospiraceae</taxon>
        <taxon>Kineothrix</taxon>
    </lineage>
</organism>
<reference evidence="3 4" key="1">
    <citation type="submission" date="2019-03" db="EMBL/GenBank/DDBJ databases">
        <title>Genomic Encyclopedia of Type Strains, Phase IV (KMG-IV): sequencing the most valuable type-strain genomes for metagenomic binning, comparative biology and taxonomic classification.</title>
        <authorList>
            <person name="Goeker M."/>
        </authorList>
    </citation>
    <scope>NUCLEOTIDE SEQUENCE [LARGE SCALE GENOMIC DNA]</scope>
    <source>
        <strain evidence="3 4">DSM 100556</strain>
    </source>
</reference>
<accession>A0A4R1QXM4</accession>
<evidence type="ECO:0000256" key="2">
    <source>
        <dbReference type="SAM" id="SignalP"/>
    </source>
</evidence>
<dbReference type="SUPFAM" id="SSF69318">
    <property type="entry name" value="Integrin alpha N-terminal domain"/>
    <property type="match status" value="1"/>
</dbReference>
<dbReference type="PROSITE" id="PS51257">
    <property type="entry name" value="PROKAR_LIPOPROTEIN"/>
    <property type="match status" value="1"/>
</dbReference>
<protein>
    <recommendedName>
        <fullName evidence="5">VCBS repeat protein</fullName>
    </recommendedName>
</protein>
<dbReference type="Proteomes" id="UP000295718">
    <property type="component" value="Unassembled WGS sequence"/>
</dbReference>